<dbReference type="GO" id="GO:0046872">
    <property type="term" value="F:metal ion binding"/>
    <property type="evidence" value="ECO:0007669"/>
    <property type="project" value="UniProtKB-KW"/>
</dbReference>
<proteinExistence type="predicted"/>
<evidence type="ECO:0000313" key="7">
    <source>
        <dbReference type="Proteomes" id="UP000066376"/>
    </source>
</evidence>
<evidence type="ECO:0000313" key="8">
    <source>
        <dbReference type="Proteomes" id="UP000183442"/>
    </source>
</evidence>
<dbReference type="InterPro" id="IPR013785">
    <property type="entry name" value="Aldolase_TIM"/>
</dbReference>
<reference evidence="6" key="3">
    <citation type="submission" date="2016-10" db="EMBL/GenBank/DDBJ databases">
        <authorList>
            <person name="de Groot N.N."/>
        </authorList>
    </citation>
    <scope>NUCLEOTIDE SEQUENCE [LARGE SCALE GENOMIC DNA]</scope>
    <source>
        <strain evidence="6">DSM 16632</strain>
    </source>
</reference>
<dbReference type="NCBIfam" id="TIGR03278">
    <property type="entry name" value="methan_mark_10"/>
    <property type="match status" value="1"/>
</dbReference>
<sequence length="417" mass="45950">MQVIADLGGTPGKDCRGFCKFCYFRKVKPLTEALGCQHCPPNNVGCQRCLEGVQESGKEFQQPFAVLNEVQMTLMMNPIRDAKLKVNISGGGDVSCYPYLEELISNLYQWQLPIHLGYTSGKGIDDGDIATQFLNQGVDEVTYTIFAADAKLRKEWMLDPSPEESLKAAQLFAEGADLHAAAVIIPGVNDGAALQNTCEKLEEWGAKALMMMRFANSYDQGLILGNEPVVEGIIPHEPLEFEELVKEINSEYNLRVTGTPLSDPTIGAPFILAKDEYEEFLGILPQVTGEATILTSKIAAPFLKKIFNKIAPDNVNVLPTKKDIACLMTKQDLEVLDLEDVKETVILPGRAFIHQLDAERILSEDGVSRFIAYGPDTLSVDGELSSGMSEEDVIESELESFIDLIHAINFFGMKKAF</sequence>
<keyword evidence="7" id="KW-1185">Reference proteome</keyword>
<reference evidence="7" key="2">
    <citation type="submission" date="2016-02" db="EMBL/GenBank/DDBJ databases">
        <title>The draft genome sequence of the rumen methanogen Methanobrevibacter olleyae YLM1.</title>
        <authorList>
            <consortium name="New Zealand Agricultural Greenhouse Gas Research Centre/Pastoral Greenhouse Gas Research Consortium"/>
            <person name="Kelly W.J."/>
            <person name="Li D."/>
            <person name="Lambie S.C."/>
            <person name="Attwood G.T."/>
            <person name="Altermann E."/>
            <person name="Leahy S.C."/>
        </authorList>
    </citation>
    <scope>NUCLEOTIDE SEQUENCE [LARGE SCALE GENOMIC DNA]</scope>
    <source>
        <strain evidence="7">YLM1</strain>
    </source>
</reference>
<dbReference type="Gene3D" id="3.20.20.70">
    <property type="entry name" value="Aldolase class I"/>
    <property type="match status" value="1"/>
</dbReference>
<dbReference type="RefSeq" id="WP_067147722.1">
    <property type="nucleotide sequence ID" value="NZ_CP014265.1"/>
</dbReference>
<dbReference type="Proteomes" id="UP000066376">
    <property type="component" value="Chromosome"/>
</dbReference>
<organism evidence="5 7">
    <name type="scientific">Methanobrevibacter olleyae</name>
    <dbReference type="NCBI Taxonomy" id="294671"/>
    <lineage>
        <taxon>Archaea</taxon>
        <taxon>Methanobacteriati</taxon>
        <taxon>Methanobacteriota</taxon>
        <taxon>Methanomada group</taxon>
        <taxon>Methanobacteria</taxon>
        <taxon>Methanobacteriales</taxon>
        <taxon>Methanobacteriaceae</taxon>
        <taxon>Methanobrevibacter</taxon>
    </lineage>
</organism>
<name>A0A126R0Y8_METOL</name>
<evidence type="ECO:0000256" key="1">
    <source>
        <dbReference type="ARBA" id="ARBA00022691"/>
    </source>
</evidence>
<evidence type="ECO:0000256" key="4">
    <source>
        <dbReference type="ARBA" id="ARBA00023014"/>
    </source>
</evidence>
<keyword evidence="4" id="KW-0411">Iron-sulfur</keyword>
<evidence type="ECO:0000256" key="3">
    <source>
        <dbReference type="ARBA" id="ARBA00023004"/>
    </source>
</evidence>
<dbReference type="GO" id="GO:0051536">
    <property type="term" value="F:iron-sulfur cluster binding"/>
    <property type="evidence" value="ECO:0007669"/>
    <property type="project" value="UniProtKB-KW"/>
</dbReference>
<dbReference type="SFLD" id="SFLDS00029">
    <property type="entry name" value="Radical_SAM"/>
    <property type="match status" value="1"/>
</dbReference>
<evidence type="ECO:0000313" key="6">
    <source>
        <dbReference type="EMBL" id="SFL15903.1"/>
    </source>
</evidence>
<evidence type="ECO:0000313" key="5">
    <source>
        <dbReference type="EMBL" id="AMK15941.1"/>
    </source>
</evidence>
<dbReference type="EMBL" id="FOTL01000001">
    <property type="protein sequence ID" value="SFL15903.1"/>
    <property type="molecule type" value="Genomic_DNA"/>
</dbReference>
<accession>A0A126R0Y8</accession>
<gene>
    <name evidence="6" type="ORF">SAMN02910297_00061</name>
    <name evidence="5" type="ORF">YLM1_1384</name>
</gene>
<keyword evidence="1" id="KW-0949">S-adenosyl-L-methionine</keyword>
<reference evidence="5 7" key="1">
    <citation type="journal article" date="2016" name="Genome Announc.">
        <title>Draft Genome Sequence of the Rumen Methanogen Methanobrevibacter olleyae YLM1.</title>
        <authorList>
            <person name="Kelly W.J."/>
            <person name="Li D."/>
            <person name="Lambie S.C."/>
            <person name="Cox F."/>
            <person name="Attwood G.T."/>
            <person name="Altermann E."/>
            <person name="Leahy S.C."/>
        </authorList>
    </citation>
    <scope>NUCLEOTIDE SEQUENCE [LARGE SCALE GENOMIC DNA]</scope>
    <source>
        <strain evidence="5 7">YLM1</strain>
    </source>
</reference>
<dbReference type="STRING" id="294671.YLM1_1384"/>
<dbReference type="AlphaFoldDB" id="A0A126R0Y8"/>
<dbReference type="OrthoDB" id="63821at2157"/>
<keyword evidence="2" id="KW-0479">Metal-binding</keyword>
<dbReference type="KEGG" id="mol:YLM1_1384"/>
<evidence type="ECO:0000256" key="2">
    <source>
        <dbReference type="ARBA" id="ARBA00022723"/>
    </source>
</evidence>
<dbReference type="InterPro" id="IPR017672">
    <property type="entry name" value="MA_4551-like"/>
</dbReference>
<protein>
    <submittedName>
        <fullName evidence="5">Methanogeneis marker protein 10</fullName>
    </submittedName>
    <submittedName>
        <fullName evidence="6">Methanogenesis marker radical SAM protein</fullName>
    </submittedName>
</protein>
<dbReference type="EMBL" id="CP014265">
    <property type="protein sequence ID" value="AMK15941.1"/>
    <property type="molecule type" value="Genomic_DNA"/>
</dbReference>
<reference evidence="8" key="4">
    <citation type="submission" date="2016-10" db="EMBL/GenBank/DDBJ databases">
        <authorList>
            <person name="Varghese N."/>
        </authorList>
    </citation>
    <scope>NUCLEOTIDE SEQUENCE [LARGE SCALE GENOMIC DNA]</scope>
    <source>
        <strain evidence="8">DSM 16632</strain>
    </source>
</reference>
<dbReference type="GeneID" id="28489694"/>
<dbReference type="PATRIC" id="fig|294671.3.peg.1444"/>
<dbReference type="GO" id="GO:0003824">
    <property type="term" value="F:catalytic activity"/>
    <property type="evidence" value="ECO:0007669"/>
    <property type="project" value="InterPro"/>
</dbReference>
<dbReference type="Proteomes" id="UP000183442">
    <property type="component" value="Unassembled WGS sequence"/>
</dbReference>
<keyword evidence="3" id="KW-0408">Iron</keyword>
<dbReference type="InterPro" id="IPR007197">
    <property type="entry name" value="rSAM"/>
</dbReference>